<dbReference type="GO" id="GO:0003676">
    <property type="term" value="F:nucleic acid binding"/>
    <property type="evidence" value="ECO:0007669"/>
    <property type="project" value="InterPro"/>
</dbReference>
<reference evidence="3" key="1">
    <citation type="journal article" date="2023" name="Mol. Biol. Evol.">
        <title>Third-Generation Sequencing Reveals the Adaptive Role of the Epigenome in Three Deep-Sea Polychaetes.</title>
        <authorList>
            <person name="Perez M."/>
            <person name="Aroh O."/>
            <person name="Sun Y."/>
            <person name="Lan Y."/>
            <person name="Juniper S.K."/>
            <person name="Young C.R."/>
            <person name="Angers B."/>
            <person name="Qian P.Y."/>
        </authorList>
    </citation>
    <scope>NUCLEOTIDE SEQUENCE</scope>
    <source>
        <strain evidence="3">R07B-5</strain>
    </source>
</reference>
<accession>A0AAD9K287</accession>
<dbReference type="PANTHER" id="PTHR14390:SF2">
    <property type="entry name" value="G PATCH DOMAIN-CONTAINING PROTEIN 3"/>
    <property type="match status" value="1"/>
</dbReference>
<sequence length="494" mass="56458">MAAITESEIVYAIISNIPFRYHSSDLRNYFSQSIEAGSFGCFHFRHRPEAKENTGATTSSINVQKTTCCVVRTTTSKLNELIKSYHRKHWHDENGDSVRSLCLVAKIKISEKNVLSALPYKTRKERKVIPEDRVEFTRQDLEKLPELHPPSVMPHGNVGTPTRTFLALIRDCKLPPGIINKLKLTFPATRSSRMYGCVPYDYGGQVVAVSDTDHETVVTATGHTIESEQEVTFSRKGEKLSASKQTSEEMKWTEKVDDEPEEANKEETDSEDCEDWERHEALHDDVTNKERNKERLFETELEVVWEKGGSGLVFYTDAQYWDEKEGDFDERTADDWDVDMSVYYEPGAGDKDARDFVAMREEAMLRSGQKEPVMEKGCIGQFEKFSKGIGRRVLTRQGWREGRGLGPRHAGMAEALENDGQTSKDKKGLGYHGEKLQRYGHAPKKRRTDEAIISTIYDDESYTDPPKTLLRRREPHHIKHRPRTAFVTAKLTKS</sequence>
<gene>
    <name evidence="3" type="ORF">NP493_1461g00061</name>
</gene>
<dbReference type="GO" id="GO:0039536">
    <property type="term" value="P:negative regulation of RIG-I signaling pathway"/>
    <property type="evidence" value="ECO:0007669"/>
    <property type="project" value="InterPro"/>
</dbReference>
<dbReference type="Proteomes" id="UP001209878">
    <property type="component" value="Unassembled WGS sequence"/>
</dbReference>
<dbReference type="Pfam" id="PF01585">
    <property type="entry name" value="G-patch"/>
    <property type="match status" value="1"/>
</dbReference>
<dbReference type="AlphaFoldDB" id="A0AAD9K287"/>
<organism evidence="3 4">
    <name type="scientific">Ridgeia piscesae</name>
    <name type="common">Tubeworm</name>
    <dbReference type="NCBI Taxonomy" id="27915"/>
    <lineage>
        <taxon>Eukaryota</taxon>
        <taxon>Metazoa</taxon>
        <taxon>Spiralia</taxon>
        <taxon>Lophotrochozoa</taxon>
        <taxon>Annelida</taxon>
        <taxon>Polychaeta</taxon>
        <taxon>Sedentaria</taxon>
        <taxon>Canalipalpata</taxon>
        <taxon>Sabellida</taxon>
        <taxon>Siboglinidae</taxon>
        <taxon>Ridgeia</taxon>
    </lineage>
</organism>
<proteinExistence type="predicted"/>
<dbReference type="GO" id="GO:0032480">
    <property type="term" value="P:negative regulation of type I interferon production"/>
    <property type="evidence" value="ECO:0007669"/>
    <property type="project" value="InterPro"/>
</dbReference>
<feature type="compositionally biased region" description="Basic and acidic residues" evidence="1">
    <location>
        <begin position="233"/>
        <end position="255"/>
    </location>
</feature>
<evidence type="ECO:0000259" key="2">
    <source>
        <dbReference type="PROSITE" id="PS50174"/>
    </source>
</evidence>
<feature type="compositionally biased region" description="Basic residues" evidence="1">
    <location>
        <begin position="469"/>
        <end position="482"/>
    </location>
</feature>
<name>A0AAD9K287_RIDPI</name>
<evidence type="ECO:0000313" key="3">
    <source>
        <dbReference type="EMBL" id="KAK2163424.1"/>
    </source>
</evidence>
<dbReference type="InterPro" id="IPR040341">
    <property type="entry name" value="GPATCH3"/>
</dbReference>
<keyword evidence="4" id="KW-1185">Reference proteome</keyword>
<dbReference type="SMART" id="SM00443">
    <property type="entry name" value="G_patch"/>
    <property type="match status" value="1"/>
</dbReference>
<dbReference type="InterPro" id="IPR000467">
    <property type="entry name" value="G_patch_dom"/>
</dbReference>
<comment type="caution">
    <text evidence="3">The sequence shown here is derived from an EMBL/GenBank/DDBJ whole genome shotgun (WGS) entry which is preliminary data.</text>
</comment>
<dbReference type="GO" id="GO:0045893">
    <property type="term" value="P:positive regulation of DNA-templated transcription"/>
    <property type="evidence" value="ECO:0007669"/>
    <property type="project" value="TreeGrafter"/>
</dbReference>
<protein>
    <recommendedName>
        <fullName evidence="2">G-patch domain-containing protein</fullName>
    </recommendedName>
</protein>
<feature type="region of interest" description="Disordered" evidence="1">
    <location>
        <begin position="463"/>
        <end position="482"/>
    </location>
</feature>
<dbReference type="PROSITE" id="PS50174">
    <property type="entry name" value="G_PATCH"/>
    <property type="match status" value="1"/>
</dbReference>
<feature type="region of interest" description="Disordered" evidence="1">
    <location>
        <begin position="229"/>
        <end position="284"/>
    </location>
</feature>
<dbReference type="EMBL" id="JAODUO010001461">
    <property type="protein sequence ID" value="KAK2163424.1"/>
    <property type="molecule type" value="Genomic_DNA"/>
</dbReference>
<evidence type="ECO:0000256" key="1">
    <source>
        <dbReference type="SAM" id="MobiDB-lite"/>
    </source>
</evidence>
<feature type="domain" description="G-patch" evidence="2">
    <location>
        <begin position="386"/>
        <end position="434"/>
    </location>
</feature>
<evidence type="ECO:0000313" key="4">
    <source>
        <dbReference type="Proteomes" id="UP001209878"/>
    </source>
</evidence>
<dbReference type="PANTHER" id="PTHR14390">
    <property type="entry name" value="G PATCH DOMAIN CONTAINING PROTEIN 3"/>
    <property type="match status" value="1"/>
</dbReference>